<accession>A0A401LX10</accession>
<dbReference type="AlphaFoldDB" id="A0A401LX10"/>
<organism evidence="1 2">
    <name type="scientific">Bacteroides faecalis</name>
    <dbReference type="NCBI Taxonomy" id="2447885"/>
    <lineage>
        <taxon>Bacteria</taxon>
        <taxon>Pseudomonadati</taxon>
        <taxon>Bacteroidota</taxon>
        <taxon>Bacteroidia</taxon>
        <taxon>Bacteroidales</taxon>
        <taxon>Bacteroidaceae</taxon>
        <taxon>Bacteroides</taxon>
    </lineage>
</organism>
<evidence type="ECO:0000313" key="1">
    <source>
        <dbReference type="EMBL" id="GCB36040.1"/>
    </source>
</evidence>
<dbReference type="Proteomes" id="UP000288079">
    <property type="component" value="Unassembled WGS sequence"/>
</dbReference>
<dbReference type="EMBL" id="BHWB01000009">
    <property type="protein sequence ID" value="GCB36040.1"/>
    <property type="molecule type" value="Genomic_DNA"/>
</dbReference>
<gene>
    <name evidence="1" type="ORF">KGMB02408_29850</name>
</gene>
<keyword evidence="2" id="KW-1185">Reference proteome</keyword>
<protein>
    <submittedName>
        <fullName evidence="1">Uncharacterized protein</fullName>
    </submittedName>
</protein>
<sequence>MAPDRYEDYHTVEEAPDSKWHNIGKVYPKERYEGGIIKRTGNVCEVDIDSYHFPKAKLNIRYRLLNRDTHLSRYLYLIIITY</sequence>
<comment type="caution">
    <text evidence="1">The sequence shown here is derived from an EMBL/GenBank/DDBJ whole genome shotgun (WGS) entry which is preliminary data.</text>
</comment>
<proteinExistence type="predicted"/>
<evidence type="ECO:0000313" key="2">
    <source>
        <dbReference type="Proteomes" id="UP000288079"/>
    </source>
</evidence>
<name>A0A401LX10_9BACE</name>
<reference evidence="1 2" key="1">
    <citation type="submission" date="2018-10" db="EMBL/GenBank/DDBJ databases">
        <title>Draft Genome Sequence of Bacteroides sp. KCTC 15687.</title>
        <authorList>
            <person name="Yu S.Y."/>
            <person name="Kim J.S."/>
            <person name="Oh B.S."/>
            <person name="Park S.H."/>
            <person name="Kang S.W."/>
            <person name="Park J.E."/>
            <person name="Choi S.H."/>
            <person name="Han K.I."/>
            <person name="Lee K.C."/>
            <person name="Eom M.K."/>
            <person name="Suh M.K."/>
            <person name="Lee D.H."/>
            <person name="Yoon H."/>
            <person name="Kim B."/>
            <person name="Yang S.J."/>
            <person name="Lee J.S."/>
            <person name="Lee J.H."/>
        </authorList>
    </citation>
    <scope>NUCLEOTIDE SEQUENCE [LARGE SCALE GENOMIC DNA]</scope>
    <source>
        <strain evidence="1 2">KCTC 15687</strain>
    </source>
</reference>